<keyword evidence="2" id="KW-1185">Reference proteome</keyword>
<evidence type="ECO:0000313" key="1">
    <source>
        <dbReference type="EMBL" id="ANS63523.1"/>
    </source>
</evidence>
<dbReference type="Proteomes" id="UP000092598">
    <property type="component" value="Chromosome"/>
</dbReference>
<dbReference type="STRING" id="1915.SLINC_1299"/>
<dbReference type="Pfam" id="PF12770">
    <property type="entry name" value="CHAT"/>
    <property type="match status" value="1"/>
</dbReference>
<dbReference type="EMBL" id="CP016438">
    <property type="protein sequence ID" value="ANS63523.1"/>
    <property type="molecule type" value="Genomic_DNA"/>
</dbReference>
<gene>
    <name evidence="1" type="ORF">SLINC_1299</name>
</gene>
<dbReference type="KEGG" id="sls:SLINC_1299"/>
<proteinExistence type="predicted"/>
<evidence type="ECO:0000313" key="2">
    <source>
        <dbReference type="Proteomes" id="UP000092598"/>
    </source>
</evidence>
<sequence>MSGREGRSTEPYNRGVLSGAFADDEIGWIAAEFAALAGLTRSSGGACRPYLSALAEMVADETDAFSCRGPVPEALNRLRGRVVAHMRSEMPDDVPHGTVDPADCLNLARLLSHAPNVPATAVDGLDGPRIRDLREALHHLSTARAAVARESVWRTEETTQDPPRPGLVPLSLQAHLIHVELDTLLEHAAEYRPTTAPSETRAMAKAIRDALSGLRRDHLELLDEVLPLLDPQDPDLVRIQACRLVTWAHLLREDPERLAGTEWREWLSALSVLRDRDDVPDEVTVALRQMESELVLKRAVEHGPAAAEESGNLLEGLNRLKDVWLAGGEPSVVAAAVYAEGLIHAVAERLLPPSVLTEAIEAAEYGTTQLDPRGVDFPTSLLVRGMARSARAAYSFGADDIEHALEDITQALRTLPPDHPAVPNALVMLCHSLLGRLNTRGSIKDSRSALALLESYADDMPRSGVGPLVMDVFRGLAHVRFHNSAGADDADCGIPAPTDRSHTGSALALMRTALESPAAAELKQGIEGALTLVFAQALVLAGELPGRKTAVYAEQALPWAERSYALATNAAERVHRGVTLEAIRIGARGVEHIRAQGGLDERLTEYENMAEAAALSSGGADGMLQAMLTLIRTVRSQLQGTTDDAIQTLRSITMESENQPLPKVRTVAQLRLARALRVRGAAAVVRTSRETLARLRSEVDVMPGLGPLLDAVTPSLGPSSPAAEQGHGSRADLAESRSIGVRILRENARQVLLQEGTADALFSARDAGKEALEVAHWAIADRAWDAAVQALESGRALVLHSAHVHRDTPARLHALGRGDLAESWNRHVRDTGLLRVPEYVAGDPGADLTVPSGLTGVVMGLLEADGALDGLVAPPCVADISNALAAVGFQALVYLLPPGPGPAAEGSPPGFSGGGALVLTATGRASWVPFPGTAAAGSPALDRYRAVLRVWSSSAGGAANPAGNEQWARALSEMCDWAGRTMLKPVLAALDRHCPPRPDGRARTVLIPMGDLAAVPWAAVPVGGPDVLAIDRLVISYAPSARQFIAATARPRPVPNERALLVNGLTGPAAAWTATALLHGGLYPRATVLNVRNADGEPQRIGASLLTEISIGSGWTMIDIAAHLAQDLAEPWRSCIHLGEERLRVDQIANTVIRVPSSVNTEGQENPGGVCVSLACCTSNLSDRYPDEGFTVAGAFLSAGASTVLGSLWPSQNAATAFVMLMFHHFMGRGHEPSEALRRAQQWMRRPDRRIPESLPQTTANRLARQLERISGVIALDSPSHWAGAVHLGR</sequence>
<dbReference type="InterPro" id="IPR024983">
    <property type="entry name" value="CHAT_dom"/>
</dbReference>
<name>A0A1B1M526_STRLN</name>
<dbReference type="OrthoDB" id="4149784at2"/>
<reference evidence="1 2" key="1">
    <citation type="submission" date="2016-07" db="EMBL/GenBank/DDBJ databases">
        <title>Enhancement of antibiotic productionsby engineered nitrateutilization in actinobacteria.</title>
        <authorList>
            <person name="Meng S.C."/>
        </authorList>
    </citation>
    <scope>NUCLEOTIDE SEQUENCE [LARGE SCALE GENOMIC DNA]</scope>
    <source>
        <strain evidence="1 2">NRRL 2936</strain>
    </source>
</reference>
<dbReference type="RefSeq" id="WP_152038975.1">
    <property type="nucleotide sequence ID" value="NZ_CP016438.1"/>
</dbReference>
<accession>A0A1B1M526</accession>
<organism evidence="1 2">
    <name type="scientific">Streptomyces lincolnensis</name>
    <dbReference type="NCBI Taxonomy" id="1915"/>
    <lineage>
        <taxon>Bacteria</taxon>
        <taxon>Bacillati</taxon>
        <taxon>Actinomycetota</taxon>
        <taxon>Actinomycetes</taxon>
        <taxon>Kitasatosporales</taxon>
        <taxon>Streptomycetaceae</taxon>
        <taxon>Streptomyces</taxon>
    </lineage>
</organism>
<protein>
    <submittedName>
        <fullName evidence="1">Uncharacterized protein</fullName>
    </submittedName>
</protein>